<feature type="domain" description="DUF6378" evidence="1">
    <location>
        <begin position="30"/>
        <end position="111"/>
    </location>
</feature>
<gene>
    <name evidence="2" type="ORF">LCGC14_1955010</name>
</gene>
<evidence type="ECO:0000313" key="2">
    <source>
        <dbReference type="EMBL" id="KKL85411.1"/>
    </source>
</evidence>
<name>A0A0F9G4P6_9ZZZZ</name>
<dbReference type="InterPro" id="IPR045958">
    <property type="entry name" value="DUF6378"/>
</dbReference>
<dbReference type="EMBL" id="LAZR01021413">
    <property type="protein sequence ID" value="KKL85411.1"/>
    <property type="molecule type" value="Genomic_DNA"/>
</dbReference>
<comment type="caution">
    <text evidence="2">The sequence shown here is derived from an EMBL/GenBank/DDBJ whole genome shotgun (WGS) entry which is preliminary data.</text>
</comment>
<organism evidence="2">
    <name type="scientific">marine sediment metagenome</name>
    <dbReference type="NCBI Taxonomy" id="412755"/>
    <lineage>
        <taxon>unclassified sequences</taxon>
        <taxon>metagenomes</taxon>
        <taxon>ecological metagenomes</taxon>
    </lineage>
</organism>
<reference evidence="2" key="1">
    <citation type="journal article" date="2015" name="Nature">
        <title>Complex archaea that bridge the gap between prokaryotes and eukaryotes.</title>
        <authorList>
            <person name="Spang A."/>
            <person name="Saw J.H."/>
            <person name="Jorgensen S.L."/>
            <person name="Zaremba-Niedzwiedzka K."/>
            <person name="Martijn J."/>
            <person name="Lind A.E."/>
            <person name="van Eijk R."/>
            <person name="Schleper C."/>
            <person name="Guy L."/>
            <person name="Ettema T.J."/>
        </authorList>
    </citation>
    <scope>NUCLEOTIDE SEQUENCE</scope>
</reference>
<dbReference type="AlphaFoldDB" id="A0A0F9G4P6"/>
<protein>
    <recommendedName>
        <fullName evidence="1">DUF6378 domain-containing protein</fullName>
    </recommendedName>
</protein>
<evidence type="ECO:0000259" key="1">
    <source>
        <dbReference type="Pfam" id="PF19905"/>
    </source>
</evidence>
<dbReference type="Pfam" id="PF19905">
    <property type="entry name" value="DUF6378"/>
    <property type="match status" value="1"/>
</dbReference>
<sequence length="128" mass="14762">MSKSVICIKEEVAKNKRDIVSDILKKCIKVHEERDKQYGGSYGNFTDIAHIATMMSLDKQFTSVDIAVCMVATKEARYKYALNHPNMKDRYKVIHDSLVDWINYTAIMENVRILSDKDAQNENENTQV</sequence>
<proteinExistence type="predicted"/>
<accession>A0A0F9G4P6</accession>